<dbReference type="InterPro" id="IPR036938">
    <property type="entry name" value="PAP2/HPO_sf"/>
</dbReference>
<dbReference type="Proteomes" id="UP001354989">
    <property type="component" value="Chromosome"/>
</dbReference>
<dbReference type="SMART" id="SM00014">
    <property type="entry name" value="acidPPc"/>
    <property type="match status" value="1"/>
</dbReference>
<evidence type="ECO:0000313" key="3">
    <source>
        <dbReference type="EMBL" id="BDC99132.1"/>
    </source>
</evidence>
<dbReference type="PANTHER" id="PTHR14969:SF13">
    <property type="entry name" value="AT30094P"/>
    <property type="match status" value="1"/>
</dbReference>
<protein>
    <recommendedName>
        <fullName evidence="2">Phosphatidic acid phosphatase type 2/haloperoxidase domain-containing protein</fullName>
    </recommendedName>
</protein>
<dbReference type="Pfam" id="PF01569">
    <property type="entry name" value="PAP2"/>
    <property type="match status" value="1"/>
</dbReference>
<sequence length="208" mass="23728">MKNKLKVVMPIYGLFLLIAGYLLLMYGKGPVEIWVNHHHFPFGDVFFKYATKLGEGVTLVLFAIGLARISRYVLFEGALVIIVQTILTFIAKRAFDIPRPSAWWPHDVTLNIVEGVSLHSRWSFPSGHTAMIFAVCGYLIIVARKSSWATLWLVIALTTAISRVYLAQHFLVDIYFGSLLGMGCAFAVHYHMNYWHPQLRKKWAKPLF</sequence>
<organism evidence="3 4">
    <name type="scientific">Persicobacter psychrovividus</name>
    <dbReference type="NCBI Taxonomy" id="387638"/>
    <lineage>
        <taxon>Bacteria</taxon>
        <taxon>Pseudomonadati</taxon>
        <taxon>Bacteroidota</taxon>
        <taxon>Cytophagia</taxon>
        <taxon>Cytophagales</taxon>
        <taxon>Persicobacteraceae</taxon>
        <taxon>Persicobacter</taxon>
    </lineage>
</organism>
<evidence type="ECO:0000313" key="4">
    <source>
        <dbReference type="Proteomes" id="UP001354989"/>
    </source>
</evidence>
<feature type="transmembrane region" description="Helical" evidence="1">
    <location>
        <begin position="73"/>
        <end position="91"/>
    </location>
</feature>
<dbReference type="InterPro" id="IPR000326">
    <property type="entry name" value="PAP2/HPO"/>
</dbReference>
<feature type="transmembrane region" description="Helical" evidence="1">
    <location>
        <begin position="174"/>
        <end position="192"/>
    </location>
</feature>
<feature type="transmembrane region" description="Helical" evidence="1">
    <location>
        <begin position="148"/>
        <end position="168"/>
    </location>
</feature>
<feature type="transmembrane region" description="Helical" evidence="1">
    <location>
        <begin position="122"/>
        <end position="141"/>
    </location>
</feature>
<name>A0ABM7VDU9_9BACT</name>
<dbReference type="SUPFAM" id="SSF48317">
    <property type="entry name" value="Acid phosphatase/Vanadium-dependent haloperoxidase"/>
    <property type="match status" value="1"/>
</dbReference>
<proteinExistence type="predicted"/>
<keyword evidence="1" id="KW-1133">Transmembrane helix</keyword>
<dbReference type="CDD" id="cd01610">
    <property type="entry name" value="PAP2_like"/>
    <property type="match status" value="1"/>
</dbReference>
<dbReference type="RefSeq" id="WP_332922566.1">
    <property type="nucleotide sequence ID" value="NZ_AP025292.1"/>
</dbReference>
<gene>
    <name evidence="3" type="ORF">PEPS_14130</name>
</gene>
<accession>A0ABM7VDU9</accession>
<evidence type="ECO:0000259" key="2">
    <source>
        <dbReference type="SMART" id="SM00014"/>
    </source>
</evidence>
<feature type="domain" description="Phosphatidic acid phosphatase type 2/haloperoxidase" evidence="2">
    <location>
        <begin position="73"/>
        <end position="189"/>
    </location>
</feature>
<feature type="transmembrane region" description="Helical" evidence="1">
    <location>
        <begin position="46"/>
        <end position="66"/>
    </location>
</feature>
<feature type="transmembrane region" description="Helical" evidence="1">
    <location>
        <begin position="7"/>
        <end position="26"/>
    </location>
</feature>
<keyword evidence="1" id="KW-0472">Membrane</keyword>
<evidence type="ECO:0000256" key="1">
    <source>
        <dbReference type="SAM" id="Phobius"/>
    </source>
</evidence>
<keyword evidence="1" id="KW-0812">Transmembrane</keyword>
<dbReference type="Gene3D" id="1.20.144.10">
    <property type="entry name" value="Phosphatidic acid phosphatase type 2/haloperoxidase"/>
    <property type="match status" value="1"/>
</dbReference>
<dbReference type="PANTHER" id="PTHR14969">
    <property type="entry name" value="SPHINGOSINE-1-PHOSPHATE PHOSPHOHYDROLASE"/>
    <property type="match status" value="1"/>
</dbReference>
<keyword evidence="4" id="KW-1185">Reference proteome</keyword>
<dbReference type="EMBL" id="AP025292">
    <property type="protein sequence ID" value="BDC99132.1"/>
    <property type="molecule type" value="Genomic_DNA"/>
</dbReference>
<reference evidence="3 4" key="1">
    <citation type="submission" date="2021-12" db="EMBL/GenBank/DDBJ databases">
        <title>Genome sequencing of bacteria with rrn-lacking chromosome and rrn-plasmid.</title>
        <authorList>
            <person name="Anda M."/>
            <person name="Iwasaki W."/>
        </authorList>
    </citation>
    <scope>NUCLEOTIDE SEQUENCE [LARGE SCALE GENOMIC DNA]</scope>
    <source>
        <strain evidence="3 4">NBRC 101262</strain>
    </source>
</reference>